<organism evidence="1 2">
    <name type="scientific">Myxococcus landrumensis</name>
    <dbReference type="NCBI Taxonomy" id="2813577"/>
    <lineage>
        <taxon>Bacteria</taxon>
        <taxon>Pseudomonadati</taxon>
        <taxon>Myxococcota</taxon>
        <taxon>Myxococcia</taxon>
        <taxon>Myxococcales</taxon>
        <taxon>Cystobacterineae</taxon>
        <taxon>Myxococcaceae</taxon>
        <taxon>Myxococcus</taxon>
    </lineage>
</organism>
<dbReference type="Proteomes" id="UP000663090">
    <property type="component" value="Chromosome"/>
</dbReference>
<dbReference type="RefSeq" id="WP_206718507.1">
    <property type="nucleotide sequence ID" value="NZ_CP071091.1"/>
</dbReference>
<evidence type="ECO:0008006" key="3">
    <source>
        <dbReference type="Google" id="ProtNLM"/>
    </source>
</evidence>
<reference evidence="1 2" key="1">
    <citation type="submission" date="2021-02" db="EMBL/GenBank/DDBJ databases">
        <title>De Novo genome assembly of isolated myxobacteria.</title>
        <authorList>
            <person name="Stevens D.C."/>
        </authorList>
    </citation>
    <scope>NUCLEOTIDE SEQUENCE [LARGE SCALE GENOMIC DNA]</scope>
    <source>
        <strain evidence="1 2">SCHIC003</strain>
    </source>
</reference>
<protein>
    <recommendedName>
        <fullName evidence="3">Condensation domain-containing protein</fullName>
    </recommendedName>
</protein>
<sequence>MDGSGSFPSFALRRGEDAVARVRESMAYKFPHFAPVARHALSALVGFCDGWQRTFPARRPSSVVEEMTTWERFLSTEPRSRRIMMTVQPLGVDTSQGVWVCALLGQVARWHRDTRGLRHQQPTDVWVAGLGREGLDARQRVSDDSVLTVAVTSEEGGFRMLRLPLEDAALTVGAVASRLAATAPCSLEEARRAGLHPQVVVDAAGRGSSAWTSHLLTSSAWMGARVEPVTGSLELAFDHLVMDGSAMMELSRAVALAMPLRARGYGVGEWLTGSEDPTPLLRVELPEHIDFRNLACAALEALSRSHAGLLRGDNPTMLVPVLPDAPASFPRPWRRIRIAVIPSRTREGPVTPAQVSALLERTRTEGGMLDDVFSTLYSPSLPWWMPSLTTHGFAYTPGLRQVAAALCGNALLSKITLQVEDEATLERHPPLFFNTMRPLPAVGGGVSLCVTEVLCATRKGVRKRFFGAIAGSGPFTGRERLAAFRAELEREVHRRVRPQALPFPVPAVPSGG</sequence>
<proteinExistence type="predicted"/>
<evidence type="ECO:0000313" key="1">
    <source>
        <dbReference type="EMBL" id="QSQ16871.1"/>
    </source>
</evidence>
<accession>A0ABX7NDH3</accession>
<gene>
    <name evidence="1" type="ORF">JY572_12825</name>
</gene>
<dbReference type="EMBL" id="CP071091">
    <property type="protein sequence ID" value="QSQ16871.1"/>
    <property type="molecule type" value="Genomic_DNA"/>
</dbReference>
<keyword evidence="2" id="KW-1185">Reference proteome</keyword>
<name>A0ABX7NDH3_9BACT</name>
<evidence type="ECO:0000313" key="2">
    <source>
        <dbReference type="Proteomes" id="UP000663090"/>
    </source>
</evidence>